<reference evidence="2" key="1">
    <citation type="journal article" date="2019" name="Int. J. Syst. Evol. Microbiol.">
        <title>The Global Catalogue of Microorganisms (GCM) 10K type strain sequencing project: providing services to taxonomists for standard genome sequencing and annotation.</title>
        <authorList>
            <consortium name="The Broad Institute Genomics Platform"/>
            <consortium name="The Broad Institute Genome Sequencing Center for Infectious Disease"/>
            <person name="Wu L."/>
            <person name="Ma J."/>
        </authorList>
    </citation>
    <scope>NUCLEOTIDE SEQUENCE [LARGE SCALE GENOMIC DNA]</scope>
    <source>
        <strain evidence="2">CGMCC 4.7277</strain>
    </source>
</reference>
<keyword evidence="2" id="KW-1185">Reference proteome</keyword>
<evidence type="ECO:0000313" key="2">
    <source>
        <dbReference type="Proteomes" id="UP001596084"/>
    </source>
</evidence>
<dbReference type="RefSeq" id="WP_157090209.1">
    <property type="nucleotide sequence ID" value="NZ_JBHSMX010000003.1"/>
</dbReference>
<organism evidence="1 2">
    <name type="scientific">Polaromonas jejuensis</name>
    <dbReference type="NCBI Taxonomy" id="457502"/>
    <lineage>
        <taxon>Bacteria</taxon>
        <taxon>Pseudomonadati</taxon>
        <taxon>Pseudomonadota</taxon>
        <taxon>Betaproteobacteria</taxon>
        <taxon>Burkholderiales</taxon>
        <taxon>Comamonadaceae</taxon>
        <taxon>Polaromonas</taxon>
    </lineage>
</organism>
<name>A0ABW0Q433_9BURK</name>
<proteinExistence type="predicted"/>
<dbReference type="Proteomes" id="UP001596084">
    <property type="component" value="Unassembled WGS sequence"/>
</dbReference>
<gene>
    <name evidence="1" type="ORF">ACFPP7_01015</name>
</gene>
<accession>A0ABW0Q433</accession>
<protein>
    <submittedName>
        <fullName evidence="1">Uncharacterized protein</fullName>
    </submittedName>
</protein>
<evidence type="ECO:0000313" key="1">
    <source>
        <dbReference type="EMBL" id="MFC5519495.1"/>
    </source>
</evidence>
<sequence>MNPIASFKVNGRDVNLFGCRYSVGPARKFVLATDEGEPFGTVTVNVPGYPLADDEVLVKTWEENAPARQPLLNSGIFSDTGKRVLCGYAEAEVWKLLPTKLM</sequence>
<dbReference type="EMBL" id="JBHSMX010000003">
    <property type="protein sequence ID" value="MFC5519495.1"/>
    <property type="molecule type" value="Genomic_DNA"/>
</dbReference>
<comment type="caution">
    <text evidence="1">The sequence shown here is derived from an EMBL/GenBank/DDBJ whole genome shotgun (WGS) entry which is preliminary data.</text>
</comment>